<organism evidence="1">
    <name type="scientific">Mycolicibacterium sp. CBMA 213</name>
    <dbReference type="NCBI Taxonomy" id="1968788"/>
    <lineage>
        <taxon>Bacteria</taxon>
        <taxon>Bacillati</taxon>
        <taxon>Actinomycetota</taxon>
        <taxon>Actinomycetes</taxon>
        <taxon>Mycobacteriales</taxon>
        <taxon>Mycobacteriaceae</taxon>
        <taxon>Mycolicibacterium</taxon>
    </lineage>
</organism>
<proteinExistence type="predicted"/>
<geneLocation type="plasmid" evidence="1">
    <name>pCBMA213_1</name>
</geneLocation>
<dbReference type="EMBL" id="MF600313">
    <property type="protein sequence ID" value="AVN58403.1"/>
    <property type="molecule type" value="Genomic_DNA"/>
</dbReference>
<sequence>MLSTREWAPRSGQTRLYVQNLADLIGLDVDYYKSGNISSAALDGQAISNAEAGRILAAKVWIGVADGQVRVDGFTANSITAQEISEAVRAARVANA</sequence>
<protein>
    <submittedName>
        <fullName evidence="1">Uncharacterized protein</fullName>
    </submittedName>
</protein>
<name>A0A343VR79_9MYCO</name>
<evidence type="ECO:0000313" key="1">
    <source>
        <dbReference type="EMBL" id="AVN58403.1"/>
    </source>
</evidence>
<keyword evidence="1" id="KW-0614">Plasmid</keyword>
<reference evidence="1" key="1">
    <citation type="journal article" date="2018" name="Front. Microbiol.">
        <title>Beyond the Limits: tRNA Array Units in Mycobacterium Genomes.</title>
        <authorList>
            <person name="Morgado S.M."/>
            <person name="Vicente A.C."/>
        </authorList>
    </citation>
    <scope>NUCLEOTIDE SEQUENCE</scope>
    <source>
        <strain evidence="1">CBMA 213</strain>
        <plasmid evidence="1">pCBMA213_1</plasmid>
    </source>
</reference>
<gene>
    <name evidence="1" type="ORF">B5P44_p00108</name>
</gene>
<dbReference type="AlphaFoldDB" id="A0A343VR79"/>
<accession>A0A343VR79</accession>
<dbReference type="RefSeq" id="WP_155921863.1">
    <property type="nucleotide sequence ID" value="NZ_MF600313.1"/>
</dbReference>